<protein>
    <submittedName>
        <fullName evidence="1">Uncharacterized protein</fullName>
    </submittedName>
</protein>
<keyword evidence="2" id="KW-1185">Reference proteome</keyword>
<name>A0A165DE75_EXIGL</name>
<dbReference type="Proteomes" id="UP000077266">
    <property type="component" value="Unassembled WGS sequence"/>
</dbReference>
<gene>
    <name evidence="1" type="ORF">EXIGLDRAFT_776671</name>
</gene>
<evidence type="ECO:0000313" key="2">
    <source>
        <dbReference type="Proteomes" id="UP000077266"/>
    </source>
</evidence>
<dbReference type="STRING" id="1314781.A0A165DE75"/>
<dbReference type="EMBL" id="KV426230">
    <property type="protein sequence ID" value="KZV84336.1"/>
    <property type="molecule type" value="Genomic_DNA"/>
</dbReference>
<dbReference type="AlphaFoldDB" id="A0A165DE75"/>
<sequence length="436" mass="49107">MDDCQYATPLSRVLASPARFLHSSFVAPPELCGAYSQQSDWSTFLHDCGIATLPRVNSGRLDKPFRTVVESWRMSDSLRLLDVLRQYWSGISAQLSSSDRAKLLEYFRGLNIKCVNGYIAQMRSTYLLSTALAPFVDTAMPLLPIPMPVSSEWDFLRDFGVSTTVDAAFFLKRLSSLSERPPRDVEASDVEDLYEEIARLFREIPEIIRNAFKSKALFFIEKEGNAGTQKEWKGWDDVYWDGPSILTVRSQLKSLYPSLHRFFSDNLAVPSAPATIVADELQHFVRNQGDAPLDETQLRRLVSILQYAADPAKLHDVRDRKCEDWSVQVRDIAYLPVRRPNGEVVLSHCDGGFYVPDLTGAFESIFQSQLPFLSLPRALPANLPVLVDFLGLGPKRIDHRITSTILINNSDGVSKQHVFPPPLLELRTNATVEQIG</sequence>
<dbReference type="OrthoDB" id="1262810at2759"/>
<reference evidence="1 2" key="1">
    <citation type="journal article" date="2016" name="Mol. Biol. Evol.">
        <title>Comparative Genomics of Early-Diverging Mushroom-Forming Fungi Provides Insights into the Origins of Lignocellulose Decay Capabilities.</title>
        <authorList>
            <person name="Nagy L.G."/>
            <person name="Riley R."/>
            <person name="Tritt A."/>
            <person name="Adam C."/>
            <person name="Daum C."/>
            <person name="Floudas D."/>
            <person name="Sun H."/>
            <person name="Yadav J.S."/>
            <person name="Pangilinan J."/>
            <person name="Larsson K.H."/>
            <person name="Matsuura K."/>
            <person name="Barry K."/>
            <person name="Labutti K."/>
            <person name="Kuo R."/>
            <person name="Ohm R.A."/>
            <person name="Bhattacharya S.S."/>
            <person name="Shirouzu T."/>
            <person name="Yoshinaga Y."/>
            <person name="Martin F.M."/>
            <person name="Grigoriev I.V."/>
            <person name="Hibbett D.S."/>
        </authorList>
    </citation>
    <scope>NUCLEOTIDE SEQUENCE [LARGE SCALE GENOMIC DNA]</scope>
    <source>
        <strain evidence="1 2">HHB12029</strain>
    </source>
</reference>
<dbReference type="InParanoid" id="A0A165DE75"/>
<proteinExistence type="predicted"/>
<accession>A0A165DE75</accession>
<evidence type="ECO:0000313" key="1">
    <source>
        <dbReference type="EMBL" id="KZV84336.1"/>
    </source>
</evidence>
<organism evidence="1 2">
    <name type="scientific">Exidia glandulosa HHB12029</name>
    <dbReference type="NCBI Taxonomy" id="1314781"/>
    <lineage>
        <taxon>Eukaryota</taxon>
        <taxon>Fungi</taxon>
        <taxon>Dikarya</taxon>
        <taxon>Basidiomycota</taxon>
        <taxon>Agaricomycotina</taxon>
        <taxon>Agaricomycetes</taxon>
        <taxon>Auriculariales</taxon>
        <taxon>Exidiaceae</taxon>
        <taxon>Exidia</taxon>
    </lineage>
</organism>